<feature type="transmembrane region" description="Helical" evidence="1">
    <location>
        <begin position="281"/>
        <end position="302"/>
    </location>
</feature>
<evidence type="ECO:0000259" key="2">
    <source>
        <dbReference type="Pfam" id="PF00535"/>
    </source>
</evidence>
<keyword evidence="1" id="KW-0472">Membrane</keyword>
<dbReference type="PANTHER" id="PTHR43685:SF2">
    <property type="entry name" value="GLYCOSYLTRANSFERASE 2-LIKE DOMAIN-CONTAINING PROTEIN"/>
    <property type="match status" value="1"/>
</dbReference>
<dbReference type="SUPFAM" id="SSF53448">
    <property type="entry name" value="Nucleotide-diphospho-sugar transferases"/>
    <property type="match status" value="1"/>
</dbReference>
<gene>
    <name evidence="3" type="ORF">OBE_10283</name>
</gene>
<evidence type="ECO:0000256" key="1">
    <source>
        <dbReference type="SAM" id="Phobius"/>
    </source>
</evidence>
<protein>
    <submittedName>
        <fullName evidence="3">Glycosyl transferase, group 2 family protein</fullName>
    </submittedName>
</protein>
<proteinExistence type="predicted"/>
<dbReference type="InterPro" id="IPR050834">
    <property type="entry name" value="Glycosyltransf_2"/>
</dbReference>
<dbReference type="GO" id="GO:0016740">
    <property type="term" value="F:transferase activity"/>
    <property type="evidence" value="ECO:0007669"/>
    <property type="project" value="UniProtKB-KW"/>
</dbReference>
<dbReference type="Pfam" id="PF00535">
    <property type="entry name" value="Glycos_transf_2"/>
    <property type="match status" value="1"/>
</dbReference>
<dbReference type="EMBL" id="AJWZ01007082">
    <property type="protein sequence ID" value="EKC57918.1"/>
    <property type="molecule type" value="Genomic_DNA"/>
</dbReference>
<dbReference type="InterPro" id="IPR029044">
    <property type="entry name" value="Nucleotide-diphossugar_trans"/>
</dbReference>
<keyword evidence="1" id="KW-1133">Transmembrane helix</keyword>
<dbReference type="CDD" id="cd00761">
    <property type="entry name" value="Glyco_tranf_GTA_type"/>
    <property type="match status" value="1"/>
</dbReference>
<dbReference type="InterPro" id="IPR001173">
    <property type="entry name" value="Glyco_trans_2-like"/>
</dbReference>
<accession>K1SJY5</accession>
<dbReference type="AlphaFoldDB" id="K1SJY5"/>
<feature type="domain" description="Glycosyltransferase 2-like" evidence="2">
    <location>
        <begin position="3"/>
        <end position="128"/>
    </location>
</feature>
<dbReference type="Gene3D" id="3.90.550.10">
    <property type="entry name" value="Spore Coat Polysaccharide Biosynthesis Protein SpsA, Chain A"/>
    <property type="match status" value="1"/>
</dbReference>
<sequence>MISIVIPLYNKKDQVSNTIATVLAQTYQDFEVIIVNDGSTDDSVAEVEKVQDSRIRLIHQQNAGVSVARNRGIEASKGDLIAFLDADDEWNPGYLESQYQLFRKYPDCSVFACNYEFRDVEGKVTPTIIRKLSFAEEDGILTNYFEVASCSHPPLWTSAIMVKKNAIQAIGGFPVGIKSGEDLLTWARLSIRGQIAFCKTPLAIYNLGEGYDYTHLPPRRQDRNDPVGKSLLQLYKSHSSVIGLRHYISHWHRMRASVAIRFGEREETIREVMIGLYYNPFNIRLIIFFLLAVCPSKIRYIIISKHQS</sequence>
<comment type="caution">
    <text evidence="3">The sequence shown here is derived from an EMBL/GenBank/DDBJ whole genome shotgun (WGS) entry which is preliminary data.</text>
</comment>
<organism evidence="3">
    <name type="scientific">human gut metagenome</name>
    <dbReference type="NCBI Taxonomy" id="408170"/>
    <lineage>
        <taxon>unclassified sequences</taxon>
        <taxon>metagenomes</taxon>
        <taxon>organismal metagenomes</taxon>
    </lineage>
</organism>
<keyword evidence="3" id="KW-0808">Transferase</keyword>
<keyword evidence="1" id="KW-0812">Transmembrane</keyword>
<reference evidence="3" key="1">
    <citation type="journal article" date="2013" name="Environ. Microbiol.">
        <title>Microbiota from the distal guts of lean and obese adolescents exhibit partial functional redundancy besides clear differences in community structure.</title>
        <authorList>
            <person name="Ferrer M."/>
            <person name="Ruiz A."/>
            <person name="Lanza F."/>
            <person name="Haange S.B."/>
            <person name="Oberbach A."/>
            <person name="Till H."/>
            <person name="Bargiela R."/>
            <person name="Campoy C."/>
            <person name="Segura M.T."/>
            <person name="Richter M."/>
            <person name="von Bergen M."/>
            <person name="Seifert J."/>
            <person name="Suarez A."/>
        </authorList>
    </citation>
    <scope>NUCLEOTIDE SEQUENCE</scope>
</reference>
<evidence type="ECO:0000313" key="3">
    <source>
        <dbReference type="EMBL" id="EKC57918.1"/>
    </source>
</evidence>
<name>K1SJY5_9ZZZZ</name>
<dbReference type="PANTHER" id="PTHR43685">
    <property type="entry name" value="GLYCOSYLTRANSFERASE"/>
    <property type="match status" value="1"/>
</dbReference>